<dbReference type="Pfam" id="PF13481">
    <property type="entry name" value="AAA_25"/>
    <property type="match status" value="1"/>
</dbReference>
<sequence>MTSLEIAEKYGIDLYTYGKVGCPKCEEKGMDRSGDNLMVYGTDDVGRHKGAHCFGGCGGFTIPSEEWLEENGVEEEKEYNIVGAEFNDEIHAKMKEVTSTDSKGYRGIRKDTTAAFGVRHEFDTQTGNVSVQYYPCTMEAENDHGFILTGYKRRQHPKNFAGALGETGRECQLFGQFKFIRQRGKYCLIVGGEVDQLSAFQMLADSNARSNAKNGTSYDPTPVVSPTIGETGCEKQIVGQYEWFNRFERVIVCMDNDEAGRKATEAVCKALPKGKAYVMEMSLKDPNSYMWDKDKGVAVGKEFNFVQEFYKAVPYTPSGIVGSGSLMKLMKAAAVIPKIPLPRYMHRVEAMMGGGIPLKVIVNLGSASGTGKSTHVDECVYHWIFNSPHKPGVLSLESDCAQYGNKMLSRHIGKKIDLMTDAQKIEFFNSEEAEKAAQDLFFKEDGSHRWHLIEERDGSLDDIKEKIMNLIIACECKVIIIDPLQDIMDGMSNEEQAVFMKWLKGMVKSHDVSFILINHVRKSAGGSKANSAGADLFEEDFQGSSAIFKSAACNLLFTRNKEAENEIERNITNMKMTKCRWTGNTSPNAGRYYYDNATHTVHDLEDFLDRNPEARAIYEMREQESDEYHDPGYNSKY</sequence>
<keyword evidence="2" id="KW-1185">Reference proteome</keyword>
<dbReference type="RefSeq" id="YP_010766658.1">
    <property type="nucleotide sequence ID" value="NC_073680.1"/>
</dbReference>
<dbReference type="EMBL" id="MZ826350">
    <property type="protein sequence ID" value="UAV89706.1"/>
    <property type="molecule type" value="Genomic_DNA"/>
</dbReference>
<evidence type="ECO:0000313" key="2">
    <source>
        <dbReference type="Proteomes" id="UP000828412"/>
    </source>
</evidence>
<dbReference type="SUPFAM" id="SSF52540">
    <property type="entry name" value="P-loop containing nucleoside triphosphate hydrolases"/>
    <property type="match status" value="1"/>
</dbReference>
<dbReference type="InterPro" id="IPR027032">
    <property type="entry name" value="Twinkle-like"/>
</dbReference>
<dbReference type="Pfam" id="PF13155">
    <property type="entry name" value="Toprim_2"/>
    <property type="match status" value="1"/>
</dbReference>
<proteinExistence type="predicted"/>
<dbReference type="CDD" id="cd19483">
    <property type="entry name" value="RecA-like_Gp4D_helicase"/>
    <property type="match status" value="1"/>
</dbReference>
<dbReference type="InterPro" id="IPR027417">
    <property type="entry name" value="P-loop_NTPase"/>
</dbReference>
<dbReference type="PANTHER" id="PTHR12873:SF0">
    <property type="entry name" value="TWINKLE MTDNA HELICASE"/>
    <property type="match status" value="1"/>
</dbReference>
<organism evidence="1 2">
    <name type="scientific">Pseudomonas phage M5.1</name>
    <dbReference type="NCBI Taxonomy" id="2873460"/>
    <lineage>
        <taxon>Viruses</taxon>
        <taxon>Duplodnaviria</taxon>
        <taxon>Heunggongvirae</taxon>
        <taxon>Uroviricota</taxon>
        <taxon>Caudoviricetes</taxon>
        <taxon>Vandenendeviridae</taxon>
        <taxon>Gorskivirinae</taxon>
        <taxon>Kremarvirus</taxon>
        <taxon>Kremarvirus M51</taxon>
    </lineage>
</organism>
<dbReference type="Gene3D" id="3.40.50.300">
    <property type="entry name" value="P-loop containing nucleotide triphosphate hydrolases"/>
    <property type="match status" value="1"/>
</dbReference>
<dbReference type="Gene3D" id="3.40.1360.10">
    <property type="match status" value="1"/>
</dbReference>
<dbReference type="KEGG" id="vg:80266355"/>
<dbReference type="PANTHER" id="PTHR12873">
    <property type="entry name" value="T7-LIKE MITOCHONDRIAL DNA HELICASE"/>
    <property type="match status" value="1"/>
</dbReference>
<dbReference type="GO" id="GO:0003697">
    <property type="term" value="F:single-stranded DNA binding"/>
    <property type="evidence" value="ECO:0007669"/>
    <property type="project" value="InterPro"/>
</dbReference>
<dbReference type="GO" id="GO:0043139">
    <property type="term" value="F:5'-3' DNA helicase activity"/>
    <property type="evidence" value="ECO:0007669"/>
    <property type="project" value="InterPro"/>
</dbReference>
<evidence type="ECO:0000313" key="1">
    <source>
        <dbReference type="EMBL" id="UAV89706.1"/>
    </source>
</evidence>
<name>A0AAE8XEK7_9CAUD</name>
<dbReference type="Proteomes" id="UP000828412">
    <property type="component" value="Segment"/>
</dbReference>
<dbReference type="SUPFAM" id="SSF56731">
    <property type="entry name" value="DNA primase core"/>
    <property type="match status" value="1"/>
</dbReference>
<dbReference type="GeneID" id="80266355"/>
<gene>
    <name evidence="1" type="primary">125</name>
    <name evidence="1" type="ORF">M51_125</name>
</gene>
<protein>
    <submittedName>
        <fullName evidence="1">DNA primase/helicase</fullName>
    </submittedName>
</protein>
<accession>A0AAE8XEK7</accession>
<reference evidence="1 2" key="1">
    <citation type="submission" date="2021-08" db="EMBL/GenBank/DDBJ databases">
        <authorList>
            <person name="DeCurzio J.M.K."/>
            <person name="Krukonis G.P."/>
            <person name="Delesalle V.A."/>
        </authorList>
    </citation>
    <scope>NUCLEOTIDE SEQUENCE [LARGE SCALE GENOMIC DNA]</scope>
</reference>